<accession>A0A2H0YUZ0</accession>
<feature type="domain" description="Transposase IS200-like" evidence="1">
    <location>
        <begin position="9"/>
        <end position="152"/>
    </location>
</feature>
<name>A0A2H0YUZ0_9BACT</name>
<dbReference type="GO" id="GO:0006313">
    <property type="term" value="P:DNA transposition"/>
    <property type="evidence" value="ECO:0007669"/>
    <property type="project" value="InterPro"/>
</dbReference>
<dbReference type="Proteomes" id="UP000231542">
    <property type="component" value="Unassembled WGS sequence"/>
</dbReference>
<protein>
    <recommendedName>
        <fullName evidence="1">Transposase IS200-like domain-containing protein</fullName>
    </recommendedName>
</protein>
<gene>
    <name evidence="2" type="ORF">COT24_04560</name>
</gene>
<dbReference type="GO" id="GO:0003677">
    <property type="term" value="F:DNA binding"/>
    <property type="evidence" value="ECO:0007669"/>
    <property type="project" value="InterPro"/>
</dbReference>
<reference evidence="2 3" key="1">
    <citation type="submission" date="2017-09" db="EMBL/GenBank/DDBJ databases">
        <title>Depth-based differentiation of microbial function through sediment-hosted aquifers and enrichment of novel symbionts in the deep terrestrial subsurface.</title>
        <authorList>
            <person name="Probst A.J."/>
            <person name="Ladd B."/>
            <person name="Jarett J.K."/>
            <person name="Geller-Mcgrath D.E."/>
            <person name="Sieber C.M."/>
            <person name="Emerson J.B."/>
            <person name="Anantharaman K."/>
            <person name="Thomas B.C."/>
            <person name="Malmstrom R."/>
            <person name="Stieglmeier M."/>
            <person name="Klingl A."/>
            <person name="Woyke T."/>
            <person name="Ryan C.M."/>
            <person name="Banfield J.F."/>
        </authorList>
    </citation>
    <scope>NUCLEOTIDE SEQUENCE [LARGE SCALE GENOMIC DNA]</scope>
    <source>
        <strain evidence="2">CG08_land_8_20_14_0_20_40_16</strain>
    </source>
</reference>
<dbReference type="EMBL" id="PEXU01000049">
    <property type="protein sequence ID" value="PIS42305.1"/>
    <property type="molecule type" value="Genomic_DNA"/>
</dbReference>
<dbReference type="InterPro" id="IPR002686">
    <property type="entry name" value="Transposase_17"/>
</dbReference>
<dbReference type="PANTHER" id="PTHR34322:SF2">
    <property type="entry name" value="TRANSPOSASE IS200-LIKE DOMAIN-CONTAINING PROTEIN"/>
    <property type="match status" value="1"/>
</dbReference>
<dbReference type="GO" id="GO:0004803">
    <property type="term" value="F:transposase activity"/>
    <property type="evidence" value="ECO:0007669"/>
    <property type="project" value="InterPro"/>
</dbReference>
<sequence length="188" mass="22100">MGVLPKLNIENQVHFVTVNTIEKLNLFTDTKCREVFIQVLDELRNELKYKLLGYVIMLNHIHLLIQLRVGSDSFEKKRVGSDSFEPNKPEANSFEPTRSDISYVVKRIKGASARKINTYLKRSGKFWQKGFYDFNIYSEEKFVQKLNYIHNNPVQAGLINNPKDWLYPSFQNYYSDNESVIKIDRIEL</sequence>
<dbReference type="Pfam" id="PF01797">
    <property type="entry name" value="Y1_Tnp"/>
    <property type="match status" value="1"/>
</dbReference>
<evidence type="ECO:0000259" key="1">
    <source>
        <dbReference type="SMART" id="SM01321"/>
    </source>
</evidence>
<comment type="caution">
    <text evidence="2">The sequence shown here is derived from an EMBL/GenBank/DDBJ whole genome shotgun (WGS) entry which is preliminary data.</text>
</comment>
<dbReference type="AlphaFoldDB" id="A0A2H0YUZ0"/>
<dbReference type="SUPFAM" id="SSF143422">
    <property type="entry name" value="Transposase IS200-like"/>
    <property type="match status" value="1"/>
</dbReference>
<organism evidence="2 3">
    <name type="scientific">Candidatus Kerfeldbacteria bacterium CG08_land_8_20_14_0_20_40_16</name>
    <dbReference type="NCBI Taxonomy" id="2014244"/>
    <lineage>
        <taxon>Bacteria</taxon>
        <taxon>Candidatus Kerfeldiibacteriota</taxon>
    </lineage>
</organism>
<dbReference type="InterPro" id="IPR036515">
    <property type="entry name" value="Transposase_17_sf"/>
</dbReference>
<evidence type="ECO:0000313" key="2">
    <source>
        <dbReference type="EMBL" id="PIS42305.1"/>
    </source>
</evidence>
<dbReference type="PANTHER" id="PTHR34322">
    <property type="entry name" value="TRANSPOSASE, Y1_TNP DOMAIN-CONTAINING"/>
    <property type="match status" value="1"/>
</dbReference>
<dbReference type="Gene3D" id="3.30.70.1290">
    <property type="entry name" value="Transposase IS200-like"/>
    <property type="match status" value="1"/>
</dbReference>
<evidence type="ECO:0000313" key="3">
    <source>
        <dbReference type="Proteomes" id="UP000231542"/>
    </source>
</evidence>
<dbReference type="SMART" id="SM01321">
    <property type="entry name" value="Y1_Tnp"/>
    <property type="match status" value="1"/>
</dbReference>
<proteinExistence type="predicted"/>